<feature type="compositionally biased region" description="Low complexity" evidence="3">
    <location>
        <begin position="48"/>
        <end position="61"/>
    </location>
</feature>
<dbReference type="GO" id="GO:0005634">
    <property type="term" value="C:nucleus"/>
    <property type="evidence" value="ECO:0007669"/>
    <property type="project" value="UniProtKB-SubCell"/>
</dbReference>
<feature type="compositionally biased region" description="Polar residues" evidence="3">
    <location>
        <begin position="215"/>
        <end position="226"/>
    </location>
</feature>
<gene>
    <name evidence="4" type="ORF">SISNIDRAFT_485083</name>
</gene>
<comment type="subcellular location">
    <subcellularLocation>
        <location evidence="1">Nucleus</location>
    </subcellularLocation>
</comment>
<feature type="region of interest" description="Disordered" evidence="3">
    <location>
        <begin position="1"/>
        <end position="61"/>
    </location>
</feature>
<sequence length="934" mass="101536">MTSPHPTSISGSQTHPSLRPDHSKACPRLLSPPPPSPPTAPPTFDEQPTSSIPSSELPTPTTSTLWLPHLIVPAATPTPPPTLAVPHIHDELSLGPRPISPSSPPSPRLDPAATRKQQRLMTTPKLTQIKAEEDAGLVGSAEKWRDFSGKCDENAINGTCQTCTRLQIECLGWGPRRPEWMRDKDQVDRYKAQIKSQLANRNMIRGIPRTRDPSRLSSTGTSTNTRVPPVPSLQTPGAGPSYPLPDDRVIDPYGGDSSNSSRFSNSPLIPPIQVPSSTISTPDRAISSLPVRSSTGTNSTLVNPSPQPDLLQLPQVHMSPDFCHSNSAGPGSYIHTQLTESPNTFETLSLTPSLNEQLVVYYFQNVIQFQFPFSTSASVSNAIHNTIIEDPNGPVTGAVCALACIHAVVHRRELGDLNLARSFYEETLWKLQQSKETRGQHSEIDVMAAIHLISYWLFCGGIGEWPFALEIAREWVGGSQIVNHPNPKMCLFGSSDAQQFIYKSTMWMDIFASVSLGTAPRFLPLYHRLFNGGSGFWAQDSPHRAAHLRMDIFMGCPDEAILAFAECAALSNWKEVQRNARCLSVRDLVDRATAVENELRQAPSFSASVAQQQAQAQAQAQASSRRHSGSSGYATSPHVGLTSLSPVMSAGAEGISGGYMQASPSGVVVPQSHVHQQIPHQVHQHPQQQQQVHHSHQQQQQHSQQLGQLGQVEPTDVRGLVGEIFRAAAFLYLHIVTNDPWPSVPEIRDSVQTFLQALNALPPASWDRSLVLPICIAACVADDPVDMGVLRERLVLQSGVGIGNVGRVLEVVDGVWERRRIQAQAQAGGGNGGNGGNGGGGEAVDWRTFIHPLARMALPSQSTTQTRENLSNANAPPATPSQKLDSRAQVKQLPSTPLLFPTLLVAPGPRLPLLADHSRPTLQFRPTYTYAYTY</sequence>
<feature type="region of interest" description="Disordered" evidence="3">
    <location>
        <begin position="668"/>
        <end position="711"/>
    </location>
</feature>
<dbReference type="AlphaFoldDB" id="A0A164VH69"/>
<accession>A0A164VH69</accession>
<dbReference type="STRING" id="1314777.A0A164VH69"/>
<feature type="region of interest" description="Disordered" evidence="3">
    <location>
        <begin position="606"/>
        <end position="637"/>
    </location>
</feature>
<feature type="compositionally biased region" description="Low complexity" evidence="3">
    <location>
        <begin position="606"/>
        <end position="623"/>
    </location>
</feature>
<feature type="compositionally biased region" description="Pro residues" evidence="3">
    <location>
        <begin position="98"/>
        <end position="108"/>
    </location>
</feature>
<dbReference type="Proteomes" id="UP000076722">
    <property type="component" value="Unassembled WGS sequence"/>
</dbReference>
<feature type="compositionally biased region" description="Polar residues" evidence="3">
    <location>
        <begin position="1"/>
        <end position="16"/>
    </location>
</feature>
<evidence type="ECO:0008006" key="6">
    <source>
        <dbReference type="Google" id="ProtNLM"/>
    </source>
</evidence>
<dbReference type="PANTHER" id="PTHR37534">
    <property type="entry name" value="TRANSCRIPTIONAL ACTIVATOR PROTEIN UGA3"/>
    <property type="match status" value="1"/>
</dbReference>
<feature type="region of interest" description="Disordered" evidence="3">
    <location>
        <begin position="205"/>
        <end position="284"/>
    </location>
</feature>
<proteinExistence type="predicted"/>
<feature type="region of interest" description="Disordered" evidence="3">
    <location>
        <begin position="81"/>
        <end position="117"/>
    </location>
</feature>
<evidence type="ECO:0000256" key="3">
    <source>
        <dbReference type="SAM" id="MobiDB-lite"/>
    </source>
</evidence>
<organism evidence="4 5">
    <name type="scientific">Sistotremastrum niveocremeum HHB9708</name>
    <dbReference type="NCBI Taxonomy" id="1314777"/>
    <lineage>
        <taxon>Eukaryota</taxon>
        <taxon>Fungi</taxon>
        <taxon>Dikarya</taxon>
        <taxon>Basidiomycota</taxon>
        <taxon>Agaricomycotina</taxon>
        <taxon>Agaricomycetes</taxon>
        <taxon>Sistotremastrales</taxon>
        <taxon>Sistotremastraceae</taxon>
        <taxon>Sertulicium</taxon>
        <taxon>Sertulicium niveocremeum</taxon>
    </lineage>
</organism>
<feature type="compositionally biased region" description="Low complexity" evidence="3">
    <location>
        <begin position="257"/>
        <end position="266"/>
    </location>
</feature>
<dbReference type="PANTHER" id="PTHR37534:SF20">
    <property type="entry name" value="PRO1A C6 ZINK-FINGER PROTEIN"/>
    <property type="match status" value="1"/>
</dbReference>
<evidence type="ECO:0000313" key="5">
    <source>
        <dbReference type="Proteomes" id="UP000076722"/>
    </source>
</evidence>
<dbReference type="OrthoDB" id="3266379at2759"/>
<dbReference type="EMBL" id="KV419405">
    <property type="protein sequence ID" value="KZS94156.1"/>
    <property type="molecule type" value="Genomic_DNA"/>
</dbReference>
<feature type="compositionally biased region" description="Pro residues" evidence="3">
    <location>
        <begin position="30"/>
        <end position="41"/>
    </location>
</feature>
<reference evidence="4 5" key="1">
    <citation type="journal article" date="2016" name="Mol. Biol. Evol.">
        <title>Comparative Genomics of Early-Diverging Mushroom-Forming Fungi Provides Insights into the Origins of Lignocellulose Decay Capabilities.</title>
        <authorList>
            <person name="Nagy L.G."/>
            <person name="Riley R."/>
            <person name="Tritt A."/>
            <person name="Adam C."/>
            <person name="Daum C."/>
            <person name="Floudas D."/>
            <person name="Sun H."/>
            <person name="Yadav J.S."/>
            <person name="Pangilinan J."/>
            <person name="Larsson K.H."/>
            <person name="Matsuura K."/>
            <person name="Barry K."/>
            <person name="Labutti K."/>
            <person name="Kuo R."/>
            <person name="Ohm R.A."/>
            <person name="Bhattacharya S.S."/>
            <person name="Shirouzu T."/>
            <person name="Yoshinaga Y."/>
            <person name="Martin F.M."/>
            <person name="Grigoriev I.V."/>
            <person name="Hibbett D.S."/>
        </authorList>
    </citation>
    <scope>NUCLEOTIDE SEQUENCE [LARGE SCALE GENOMIC DNA]</scope>
    <source>
        <strain evidence="4 5">HHB9708</strain>
    </source>
</reference>
<name>A0A164VH69_9AGAM</name>
<dbReference type="InterPro" id="IPR021858">
    <property type="entry name" value="Fun_TF"/>
</dbReference>
<dbReference type="Pfam" id="PF11951">
    <property type="entry name" value="Fungal_trans_2"/>
    <property type="match status" value="2"/>
</dbReference>
<feature type="region of interest" description="Disordered" evidence="3">
    <location>
        <begin position="860"/>
        <end position="890"/>
    </location>
</feature>
<feature type="compositionally biased region" description="Polar residues" evidence="3">
    <location>
        <begin position="860"/>
        <end position="874"/>
    </location>
</feature>
<evidence type="ECO:0000256" key="1">
    <source>
        <dbReference type="ARBA" id="ARBA00004123"/>
    </source>
</evidence>
<protein>
    <recommendedName>
        <fullName evidence="6">Transcription factor domain-containing protein</fullName>
    </recommendedName>
</protein>
<evidence type="ECO:0000256" key="2">
    <source>
        <dbReference type="ARBA" id="ARBA00023242"/>
    </source>
</evidence>
<keyword evidence="2" id="KW-0539">Nucleus</keyword>
<evidence type="ECO:0000313" key="4">
    <source>
        <dbReference type="EMBL" id="KZS94156.1"/>
    </source>
</evidence>
<keyword evidence="5" id="KW-1185">Reference proteome</keyword>
<feature type="compositionally biased region" description="Low complexity" evidence="3">
    <location>
        <begin position="668"/>
        <end position="705"/>
    </location>
</feature>